<evidence type="ECO:0000313" key="3">
    <source>
        <dbReference type="Proteomes" id="UP001162131"/>
    </source>
</evidence>
<dbReference type="AlphaFoldDB" id="A0AAU9IJM2"/>
<accession>A0AAU9IJM2</accession>
<name>A0AAU9IJM2_9CILI</name>
<comment type="caution">
    <text evidence="2">The sequence shown here is derived from an EMBL/GenBank/DDBJ whole genome shotgun (WGS) entry which is preliminary data.</text>
</comment>
<evidence type="ECO:0000256" key="1">
    <source>
        <dbReference type="SAM" id="Coils"/>
    </source>
</evidence>
<dbReference type="EMBL" id="CAJZBQ010000011">
    <property type="protein sequence ID" value="CAG9314268.1"/>
    <property type="molecule type" value="Genomic_DNA"/>
</dbReference>
<gene>
    <name evidence="2" type="ORF">BSTOLATCC_MIC10063</name>
</gene>
<protein>
    <submittedName>
        <fullName evidence="2">Uncharacterized protein</fullName>
    </submittedName>
</protein>
<keyword evidence="3" id="KW-1185">Reference proteome</keyword>
<evidence type="ECO:0000313" key="2">
    <source>
        <dbReference type="EMBL" id="CAG9314268.1"/>
    </source>
</evidence>
<proteinExistence type="predicted"/>
<organism evidence="2 3">
    <name type="scientific">Blepharisma stoltei</name>
    <dbReference type="NCBI Taxonomy" id="1481888"/>
    <lineage>
        <taxon>Eukaryota</taxon>
        <taxon>Sar</taxon>
        <taxon>Alveolata</taxon>
        <taxon>Ciliophora</taxon>
        <taxon>Postciliodesmatophora</taxon>
        <taxon>Heterotrichea</taxon>
        <taxon>Heterotrichida</taxon>
        <taxon>Blepharismidae</taxon>
        <taxon>Blepharisma</taxon>
    </lineage>
</organism>
<feature type="coiled-coil region" evidence="1">
    <location>
        <begin position="587"/>
        <end position="660"/>
    </location>
</feature>
<keyword evidence="1" id="KW-0175">Coiled coil</keyword>
<sequence length="679" mass="78922">MSCPCFICKTHEPVPTHTHFVKSKFTSENSYGLVSISNVSSSPSSALKFKINKTQAALDMNFSAILPTWIIEDVLFIEAYEGSISDSLIGTGSIPLAYQAFDDSLVEVNLDSFIDEPITVSFKLSFESKCKNIENPSYMIFRKTSRLDPSYKYTLEIINGEKTDEIRIKDESQGYKDEVWHHISTIESFEVMNLNFKMTNLNGTGKARNFESSTTIQKKNFKNVPYFFTLRSPTVQFSSFLTFYLVPFNSQFITCPTGSFEIKFLPQSNRWISDFIAERGYFQFQLMTLLVQHQVKGEIQVEELSQILEHQEYAFKFDTRDINDKLVVKLFSYKENQEVASLCYVGMIKFKETPGFKYRQDYQCIVQFGPFTLDVTLSSEESKIEENPQKFETSVSEFKDPEPANLTYKDRTFFNVLDLMEFKIHQISKRNSLTTTHINKLKTRNELLRKQIFDLEHSHPITEFDNIVQQSALKPKKMSNSQSISQILPGNSIKPLEETAAPKYQICSCGNRNPKFKGYCENCVKTLKDQYERVLKWYTPIKNKFDELERKYTGINARKILFEGKIIKLQEKLKKPVDIEEGDTEEVKQMMVQLTELQNEVENMQEEARRKTEIIETQKNDIQVNLSEKEKEEGKLQKKLRESEEKAEIIAQEIDETNKRMVDKKVFNDKYRGKYLPTA</sequence>
<reference evidence="2" key="1">
    <citation type="submission" date="2021-09" db="EMBL/GenBank/DDBJ databases">
        <authorList>
            <consortium name="AG Swart"/>
            <person name="Singh M."/>
            <person name="Singh A."/>
            <person name="Seah K."/>
            <person name="Emmerich C."/>
        </authorList>
    </citation>
    <scope>NUCLEOTIDE SEQUENCE</scope>
    <source>
        <strain evidence="2">ATCC30299</strain>
    </source>
</reference>
<dbReference type="Proteomes" id="UP001162131">
    <property type="component" value="Unassembled WGS sequence"/>
</dbReference>